<dbReference type="EMBL" id="PDJE01000001">
    <property type="protein sequence ID" value="PFG29904.1"/>
    <property type="molecule type" value="Genomic_DNA"/>
</dbReference>
<keyword evidence="3" id="KW-1185">Reference proteome</keyword>
<dbReference type="InterPro" id="IPR013785">
    <property type="entry name" value="Aldolase_TIM"/>
</dbReference>
<dbReference type="Pfam" id="PF09863">
    <property type="entry name" value="DUF2090"/>
    <property type="match status" value="1"/>
</dbReference>
<dbReference type="RefSeq" id="WP_098406427.1">
    <property type="nucleotide sequence ID" value="NZ_PDJE01000001.1"/>
</dbReference>
<dbReference type="Proteomes" id="UP000221369">
    <property type="component" value="Unassembled WGS sequence"/>
</dbReference>
<sequence length="299" mass="32445">MTRDNLLILAADQRPWLTNALFGHTDTATAGQRALTTEAKHLIFEGLLAATAGETTEDAVAGAAILVDPELGPGVPERALAHSIPLALPIERAGQRVYETEPDDLRGYLKAFAPTYSKVLVRYNPADPADERALQRTRLAEASAISRDVGCEFLFELLVPPTDEQLAQVDGDAERYAWELRPELTRQAMREILDEVGVDIWKLEHQGDLESSRQTVELAHEHGGECILLGAGGDTETVNGWLETAARAGFVGFAIGRSIWWEAVQALAAAPTDAGVRSRSLEKIAATYSGFVTAFTRAQ</sequence>
<name>A0A2A9DTI8_9MICO</name>
<organism evidence="2 3">
    <name type="scientific">Paramicrobacterium agarici</name>
    <dbReference type="NCBI Taxonomy" id="630514"/>
    <lineage>
        <taxon>Bacteria</taxon>
        <taxon>Bacillati</taxon>
        <taxon>Actinomycetota</taxon>
        <taxon>Actinomycetes</taxon>
        <taxon>Micrococcales</taxon>
        <taxon>Microbacteriaceae</taxon>
        <taxon>Paramicrobacterium</taxon>
    </lineage>
</organism>
<comment type="caution">
    <text evidence="2">The sequence shown here is derived from an EMBL/GenBank/DDBJ whole genome shotgun (WGS) entry which is preliminary data.</text>
</comment>
<dbReference type="SUPFAM" id="SSF51569">
    <property type="entry name" value="Aldolase"/>
    <property type="match status" value="1"/>
</dbReference>
<dbReference type="InterPro" id="IPR018659">
    <property type="entry name" value="DUF2090"/>
</dbReference>
<proteinExistence type="predicted"/>
<dbReference type="AlphaFoldDB" id="A0A2A9DTI8"/>
<feature type="domain" description="DUF2090" evidence="1">
    <location>
        <begin position="3"/>
        <end position="297"/>
    </location>
</feature>
<protein>
    <submittedName>
        <fullName evidence="2">Myo-inositol catabolism protein IolC</fullName>
    </submittedName>
</protein>
<evidence type="ECO:0000313" key="3">
    <source>
        <dbReference type="Proteomes" id="UP000221369"/>
    </source>
</evidence>
<evidence type="ECO:0000313" key="2">
    <source>
        <dbReference type="EMBL" id="PFG29904.1"/>
    </source>
</evidence>
<dbReference type="Gene3D" id="3.20.20.70">
    <property type="entry name" value="Aldolase class I"/>
    <property type="match status" value="1"/>
</dbReference>
<gene>
    <name evidence="2" type="ORF">ATJ78_0823</name>
</gene>
<accession>A0A2A9DTI8</accession>
<reference evidence="2 3" key="1">
    <citation type="submission" date="2017-10" db="EMBL/GenBank/DDBJ databases">
        <title>Sequencing the genomes of 1000 actinobacteria strains.</title>
        <authorList>
            <person name="Klenk H.-P."/>
        </authorList>
    </citation>
    <scope>NUCLEOTIDE SEQUENCE [LARGE SCALE GENOMIC DNA]</scope>
    <source>
        <strain evidence="2 3">DSM 21798</strain>
    </source>
</reference>
<evidence type="ECO:0000259" key="1">
    <source>
        <dbReference type="Pfam" id="PF09863"/>
    </source>
</evidence>